<dbReference type="InterPro" id="IPR000073">
    <property type="entry name" value="AB_hydrolase_1"/>
</dbReference>
<organism evidence="2 3">
    <name type="scientific">Kutzneria buriramensis</name>
    <dbReference type="NCBI Taxonomy" id="1045776"/>
    <lineage>
        <taxon>Bacteria</taxon>
        <taxon>Bacillati</taxon>
        <taxon>Actinomycetota</taxon>
        <taxon>Actinomycetes</taxon>
        <taxon>Pseudonocardiales</taxon>
        <taxon>Pseudonocardiaceae</taxon>
        <taxon>Kutzneria</taxon>
    </lineage>
</organism>
<proteinExistence type="predicted"/>
<keyword evidence="3" id="KW-1185">Reference proteome</keyword>
<feature type="domain" description="AB hydrolase-1" evidence="1">
    <location>
        <begin position="2"/>
        <end position="221"/>
    </location>
</feature>
<evidence type="ECO:0000259" key="1">
    <source>
        <dbReference type="Pfam" id="PF12697"/>
    </source>
</evidence>
<name>A0A3E0HPZ9_9PSEU</name>
<gene>
    <name evidence="2" type="ORF">BCF44_105346</name>
</gene>
<dbReference type="EMBL" id="QUNO01000005">
    <property type="protein sequence ID" value="REH48487.1"/>
    <property type="molecule type" value="Genomic_DNA"/>
</dbReference>
<evidence type="ECO:0000313" key="2">
    <source>
        <dbReference type="EMBL" id="REH48487.1"/>
    </source>
</evidence>
<dbReference type="Pfam" id="PF12697">
    <property type="entry name" value="Abhydrolase_6"/>
    <property type="match status" value="1"/>
</dbReference>
<dbReference type="SUPFAM" id="SSF53474">
    <property type="entry name" value="alpha/beta-Hydrolases"/>
    <property type="match status" value="1"/>
</dbReference>
<comment type="caution">
    <text evidence="2">The sequence shown here is derived from an EMBL/GenBank/DDBJ whole genome shotgun (WGS) entry which is preliminary data.</text>
</comment>
<accession>A0A3E0HPZ9</accession>
<evidence type="ECO:0000313" key="3">
    <source>
        <dbReference type="Proteomes" id="UP000256269"/>
    </source>
</evidence>
<reference evidence="2 3" key="1">
    <citation type="submission" date="2018-08" db="EMBL/GenBank/DDBJ databases">
        <title>Genomic Encyclopedia of Archaeal and Bacterial Type Strains, Phase II (KMG-II): from individual species to whole genera.</title>
        <authorList>
            <person name="Goeker M."/>
        </authorList>
    </citation>
    <scope>NUCLEOTIDE SEQUENCE [LARGE SCALE GENOMIC DNA]</scope>
    <source>
        <strain evidence="2 3">DSM 45791</strain>
    </source>
</reference>
<dbReference type="Gene3D" id="3.40.50.1820">
    <property type="entry name" value="alpha/beta hydrolase"/>
    <property type="match status" value="1"/>
</dbReference>
<dbReference type="AlphaFoldDB" id="A0A3E0HPZ9"/>
<protein>
    <submittedName>
        <fullName evidence="2">Pimeloyl-ACP methyl ester carboxylesterase</fullName>
    </submittedName>
</protein>
<sequence length="246" mass="26880">MLLLPGLACRAGDWDAFADHVGDRFELWDVELPWHGVEDLAWTRRGDLGRLLAGAVADAGTRFDAIVAHSFSASLLLEVLAAGMLRPVPVVLVSPLYRASADDFDWATISHYLNDFHLIFAEALTLRRGGGRRADRAARLLRDRIGPYGWTRFFELYLRSPLLDLGAVTAPGLVLCGDGDIATRSADCRRLAAALPDGEYRQLARCGHFPMAQRPGPLADAVAAFLDDLAPRRTAAVTDDVSLELM</sequence>
<dbReference type="Proteomes" id="UP000256269">
    <property type="component" value="Unassembled WGS sequence"/>
</dbReference>
<dbReference type="InterPro" id="IPR029058">
    <property type="entry name" value="AB_hydrolase_fold"/>
</dbReference>